<evidence type="ECO:0000313" key="2">
    <source>
        <dbReference type="EMBL" id="MBB4931312.1"/>
    </source>
</evidence>
<dbReference type="RefSeq" id="WP_184577325.1">
    <property type="nucleotide sequence ID" value="NZ_JACHJT010000001.1"/>
</dbReference>
<proteinExistence type="predicted"/>
<keyword evidence="1" id="KW-0472">Membrane</keyword>
<reference evidence="2 3" key="1">
    <citation type="submission" date="2020-08" db="EMBL/GenBank/DDBJ databases">
        <title>Sequencing the genomes of 1000 actinobacteria strains.</title>
        <authorList>
            <person name="Klenk H.-P."/>
        </authorList>
    </citation>
    <scope>NUCLEOTIDE SEQUENCE [LARGE SCALE GENOMIC DNA]</scope>
    <source>
        <strain evidence="2 3">DSM 102030</strain>
    </source>
</reference>
<comment type="caution">
    <text evidence="2">The sequence shown here is derived from an EMBL/GenBank/DDBJ whole genome shotgun (WGS) entry which is preliminary data.</text>
</comment>
<accession>A0A7W7RG70</accession>
<keyword evidence="3" id="KW-1185">Reference proteome</keyword>
<evidence type="ECO:0000256" key="1">
    <source>
        <dbReference type="SAM" id="Phobius"/>
    </source>
</evidence>
<dbReference type="EMBL" id="JACHJT010000001">
    <property type="protein sequence ID" value="MBB4931312.1"/>
    <property type="molecule type" value="Genomic_DNA"/>
</dbReference>
<dbReference type="Proteomes" id="UP000523007">
    <property type="component" value="Unassembled WGS sequence"/>
</dbReference>
<protein>
    <submittedName>
        <fullName evidence="2">Uncharacterized protein</fullName>
    </submittedName>
</protein>
<feature type="transmembrane region" description="Helical" evidence="1">
    <location>
        <begin position="44"/>
        <end position="62"/>
    </location>
</feature>
<name>A0A7W7RG70_9ACTN</name>
<sequence>MSLVDLLVDFGGWAWERHHNIWSWYIRFPLFGVFCYFAYRRSPWGLALSLLALATSMFWFPAPERPDPQVEEFLAWQAATMSTPMGALGFLVLTVVSLGVIVWLFWRRRWRTGLVLVNLFFGYDLVTGVFAEDANLALLYPTLAGLVGVNGVALVLWWLRRRRTARHDSADHPPAAAAPPSESGSS</sequence>
<feature type="transmembrane region" description="Helical" evidence="1">
    <location>
        <begin position="82"/>
        <end position="106"/>
    </location>
</feature>
<evidence type="ECO:0000313" key="3">
    <source>
        <dbReference type="Proteomes" id="UP000523007"/>
    </source>
</evidence>
<keyword evidence="1" id="KW-1133">Transmembrane helix</keyword>
<feature type="transmembrane region" description="Helical" evidence="1">
    <location>
        <begin position="113"/>
        <end position="131"/>
    </location>
</feature>
<feature type="transmembrane region" description="Helical" evidence="1">
    <location>
        <begin position="137"/>
        <end position="159"/>
    </location>
</feature>
<dbReference type="AlphaFoldDB" id="A0A7W7RG70"/>
<feature type="transmembrane region" description="Helical" evidence="1">
    <location>
        <begin position="20"/>
        <end position="39"/>
    </location>
</feature>
<gene>
    <name evidence="2" type="ORF">F4561_002132</name>
</gene>
<keyword evidence="1" id="KW-0812">Transmembrane</keyword>
<organism evidence="2 3">
    <name type="scientific">Lipingzhangella halophila</name>
    <dbReference type="NCBI Taxonomy" id="1783352"/>
    <lineage>
        <taxon>Bacteria</taxon>
        <taxon>Bacillati</taxon>
        <taxon>Actinomycetota</taxon>
        <taxon>Actinomycetes</taxon>
        <taxon>Streptosporangiales</taxon>
        <taxon>Nocardiopsidaceae</taxon>
        <taxon>Lipingzhangella</taxon>
    </lineage>
</organism>